<comment type="caution">
    <text evidence="6">The sequence shown here is derived from an EMBL/GenBank/DDBJ whole genome shotgun (WGS) entry which is preliminary data.</text>
</comment>
<dbReference type="RefSeq" id="XP_058342673.1">
    <property type="nucleotide sequence ID" value="XM_058486602.1"/>
</dbReference>
<dbReference type="InterPro" id="IPR003703">
    <property type="entry name" value="Acyl_CoA_thio"/>
</dbReference>
<reference evidence="6 7" key="1">
    <citation type="submission" date="2023-03" db="EMBL/GenBank/DDBJ databases">
        <title>Genome sequence of Lichtheimia ornata CBS 291.66.</title>
        <authorList>
            <person name="Mohabir J.T."/>
            <person name="Shea T.P."/>
            <person name="Kurbessoian T."/>
            <person name="Berby B."/>
            <person name="Fontaine J."/>
            <person name="Livny J."/>
            <person name="Gnirke A."/>
            <person name="Stajich J.E."/>
            <person name="Cuomo C.A."/>
        </authorList>
    </citation>
    <scope>NUCLEOTIDE SEQUENCE [LARGE SCALE GENOMIC DNA]</scope>
    <source>
        <strain evidence="6">CBS 291.66</strain>
    </source>
</reference>
<feature type="region of interest" description="Disordered" evidence="3">
    <location>
        <begin position="327"/>
        <end position="351"/>
    </location>
</feature>
<dbReference type="Pfam" id="PF13622">
    <property type="entry name" value="4HBT_3"/>
    <property type="match status" value="1"/>
</dbReference>
<gene>
    <name evidence="6" type="ORF">O0I10_006575</name>
</gene>
<dbReference type="GeneID" id="83213986"/>
<dbReference type="PANTHER" id="PTHR11066:SF34">
    <property type="entry name" value="ACYL-COENZYME A THIOESTERASE 8"/>
    <property type="match status" value="1"/>
</dbReference>
<evidence type="ECO:0000259" key="4">
    <source>
        <dbReference type="Pfam" id="PF13622"/>
    </source>
</evidence>
<feature type="region of interest" description="Disordered" evidence="3">
    <location>
        <begin position="1"/>
        <end position="23"/>
    </location>
</feature>
<protein>
    <submittedName>
        <fullName evidence="6">Acyl-CoA thioesterase II</fullName>
    </submittedName>
</protein>
<dbReference type="GO" id="GO:0005782">
    <property type="term" value="C:peroxisomal matrix"/>
    <property type="evidence" value="ECO:0007669"/>
    <property type="project" value="UniProtKB-SubCell"/>
</dbReference>
<dbReference type="GO" id="GO:0009062">
    <property type="term" value="P:fatty acid catabolic process"/>
    <property type="evidence" value="ECO:0007669"/>
    <property type="project" value="TreeGrafter"/>
</dbReference>
<dbReference type="Proteomes" id="UP001234581">
    <property type="component" value="Unassembled WGS sequence"/>
</dbReference>
<dbReference type="GO" id="GO:0006637">
    <property type="term" value="P:acyl-CoA metabolic process"/>
    <property type="evidence" value="ECO:0007669"/>
    <property type="project" value="InterPro"/>
</dbReference>
<feature type="domain" description="Acyl-CoA thioesterase-like N-terminal HotDog" evidence="4">
    <location>
        <begin position="50"/>
        <end position="133"/>
    </location>
</feature>
<dbReference type="EMBL" id="JARTCD010000029">
    <property type="protein sequence ID" value="KAJ8657760.1"/>
    <property type="molecule type" value="Genomic_DNA"/>
</dbReference>
<evidence type="ECO:0000259" key="5">
    <source>
        <dbReference type="Pfam" id="PF20789"/>
    </source>
</evidence>
<evidence type="ECO:0000313" key="7">
    <source>
        <dbReference type="Proteomes" id="UP001234581"/>
    </source>
</evidence>
<evidence type="ECO:0000256" key="2">
    <source>
        <dbReference type="ARBA" id="ARBA00022801"/>
    </source>
</evidence>
<dbReference type="InterPro" id="IPR049449">
    <property type="entry name" value="TesB_ACOT8-like_N"/>
</dbReference>
<feature type="domain" description="Acyl-CoA thioesterase-like C-terminal" evidence="5">
    <location>
        <begin position="212"/>
        <end position="322"/>
    </location>
</feature>
<evidence type="ECO:0000256" key="3">
    <source>
        <dbReference type="SAM" id="MobiDB-lite"/>
    </source>
</evidence>
<name>A0AAD7V2R2_9FUNG</name>
<sequence length="351" mass="39163">MISNSNIPPSAADKQHHNNGNTTENDAAKIMRALNVEEIDVDLYQSIELWHPAGSRGAFGGQMVAQALRAGWNTVSDDFHVHSLHNYFLLPGNADIPVIYQVQRIRDGRSFVTRVVTASQKGKTVLTCMCSFTKYADGSNASLCHQDTMPTNIPQPEELTDNIDRLKVLANDPRVPEHYRQRYKNFMDTVTPVEYRDIHNGNSEELLTGYMKPLEDQGQWFKTRERLPDHDPKLHACAIAYASDSGILMSAVRANGMIGRRGIGMMASLDHSMWFHVPTRADEWLYHAFDSPRTNDGRGTSFGRIYNQQGVLVATCSQEGIIRLTKGEQARRQKAAADEANASSSSSPSKL</sequence>
<proteinExistence type="inferred from homology"/>
<comment type="similarity">
    <text evidence="1">Belongs to the C/M/P thioester hydrolase family.</text>
</comment>
<dbReference type="SUPFAM" id="SSF54637">
    <property type="entry name" value="Thioesterase/thiol ester dehydrase-isomerase"/>
    <property type="match status" value="2"/>
</dbReference>
<keyword evidence="2" id="KW-0378">Hydrolase</keyword>
<dbReference type="InterPro" id="IPR042171">
    <property type="entry name" value="Acyl-CoA_hotdog"/>
</dbReference>
<feature type="compositionally biased region" description="Low complexity" evidence="3">
    <location>
        <begin position="338"/>
        <end position="351"/>
    </location>
</feature>
<dbReference type="PANTHER" id="PTHR11066">
    <property type="entry name" value="ACYL-COA THIOESTERASE"/>
    <property type="match status" value="1"/>
</dbReference>
<dbReference type="Gene3D" id="2.40.160.210">
    <property type="entry name" value="Acyl-CoA thioesterase, double hotdog domain"/>
    <property type="match status" value="1"/>
</dbReference>
<organism evidence="6 7">
    <name type="scientific">Lichtheimia ornata</name>
    <dbReference type="NCBI Taxonomy" id="688661"/>
    <lineage>
        <taxon>Eukaryota</taxon>
        <taxon>Fungi</taxon>
        <taxon>Fungi incertae sedis</taxon>
        <taxon>Mucoromycota</taxon>
        <taxon>Mucoromycotina</taxon>
        <taxon>Mucoromycetes</taxon>
        <taxon>Mucorales</taxon>
        <taxon>Lichtheimiaceae</taxon>
        <taxon>Lichtheimia</taxon>
    </lineage>
</organism>
<dbReference type="CDD" id="cd03445">
    <property type="entry name" value="Thioesterase_II_repeat2"/>
    <property type="match status" value="1"/>
</dbReference>
<dbReference type="InterPro" id="IPR029069">
    <property type="entry name" value="HotDog_dom_sf"/>
</dbReference>
<dbReference type="CDD" id="cd03444">
    <property type="entry name" value="Thioesterase_II_repeat1"/>
    <property type="match status" value="1"/>
</dbReference>
<accession>A0AAD7V2R2</accession>
<dbReference type="AlphaFoldDB" id="A0AAD7V2R2"/>
<evidence type="ECO:0000256" key="1">
    <source>
        <dbReference type="ARBA" id="ARBA00006538"/>
    </source>
</evidence>
<keyword evidence="7" id="KW-1185">Reference proteome</keyword>
<dbReference type="Pfam" id="PF20789">
    <property type="entry name" value="4HBT_3C"/>
    <property type="match status" value="1"/>
</dbReference>
<feature type="compositionally biased region" description="Basic and acidic residues" evidence="3">
    <location>
        <begin position="327"/>
        <end position="337"/>
    </location>
</feature>
<dbReference type="InterPro" id="IPR049450">
    <property type="entry name" value="ACOT8-like_C"/>
</dbReference>
<dbReference type="GO" id="GO:0047617">
    <property type="term" value="F:fatty acyl-CoA hydrolase activity"/>
    <property type="evidence" value="ECO:0007669"/>
    <property type="project" value="InterPro"/>
</dbReference>
<evidence type="ECO:0000313" key="6">
    <source>
        <dbReference type="EMBL" id="KAJ8657760.1"/>
    </source>
</evidence>